<comment type="caution">
    <text evidence="3">The sequence shown here is derived from an EMBL/GenBank/DDBJ whole genome shotgun (WGS) entry which is preliminary data.</text>
</comment>
<evidence type="ECO:0000256" key="1">
    <source>
        <dbReference type="SAM" id="MobiDB-lite"/>
    </source>
</evidence>
<organism evidence="3 4">
    <name type="scientific">Tropilaelaps mercedesae</name>
    <dbReference type="NCBI Taxonomy" id="418985"/>
    <lineage>
        <taxon>Eukaryota</taxon>
        <taxon>Metazoa</taxon>
        <taxon>Ecdysozoa</taxon>
        <taxon>Arthropoda</taxon>
        <taxon>Chelicerata</taxon>
        <taxon>Arachnida</taxon>
        <taxon>Acari</taxon>
        <taxon>Parasitiformes</taxon>
        <taxon>Mesostigmata</taxon>
        <taxon>Gamasina</taxon>
        <taxon>Dermanyssoidea</taxon>
        <taxon>Laelapidae</taxon>
        <taxon>Tropilaelaps</taxon>
    </lineage>
</organism>
<evidence type="ECO:0000259" key="2">
    <source>
        <dbReference type="Pfam" id="PF00188"/>
    </source>
</evidence>
<reference evidence="3 4" key="1">
    <citation type="journal article" date="2017" name="Gigascience">
        <title>Draft genome of the honey bee ectoparasitic mite, Tropilaelaps mercedesae, is shaped by the parasitic life history.</title>
        <authorList>
            <person name="Dong X."/>
            <person name="Armstrong S.D."/>
            <person name="Xia D."/>
            <person name="Makepeace B.L."/>
            <person name="Darby A.C."/>
            <person name="Kadowaki T."/>
        </authorList>
    </citation>
    <scope>NUCLEOTIDE SEQUENCE [LARGE SCALE GENOMIC DNA]</scope>
    <source>
        <strain evidence="3">Wuxi-XJTLU</strain>
    </source>
</reference>
<protein>
    <submittedName>
        <fullName evidence="3">Venom allergen 5-like</fullName>
    </submittedName>
</protein>
<gene>
    <name evidence="3" type="ORF">BIW11_08622</name>
</gene>
<proteinExistence type="predicted"/>
<accession>A0A1V9XNR6</accession>
<dbReference type="OrthoDB" id="414826at2759"/>
<dbReference type="SUPFAM" id="SSF55797">
    <property type="entry name" value="PR-1-like"/>
    <property type="match status" value="1"/>
</dbReference>
<dbReference type="InterPro" id="IPR014044">
    <property type="entry name" value="CAP_dom"/>
</dbReference>
<dbReference type="Pfam" id="PF00188">
    <property type="entry name" value="CAP"/>
    <property type="match status" value="1"/>
</dbReference>
<name>A0A1V9XNR6_9ACAR</name>
<sequence length="118" mass="13241">MLLLEWDDELAATAQAHADLCSFDHDCPSCRRLGKFSSVGQNLCLDQTNAPNPQANWTACITRWFEEASLVRNSDIHPYRFVHNTGHFTQARTPTSEPLLNRPPISTGRLQTTTTNSI</sequence>
<keyword evidence="4" id="KW-1185">Reference proteome</keyword>
<dbReference type="CDD" id="cd05380">
    <property type="entry name" value="CAP_euk"/>
    <property type="match status" value="1"/>
</dbReference>
<feature type="domain" description="SCP" evidence="2">
    <location>
        <begin position="2"/>
        <end position="90"/>
    </location>
</feature>
<feature type="region of interest" description="Disordered" evidence="1">
    <location>
        <begin position="90"/>
        <end position="118"/>
    </location>
</feature>
<dbReference type="STRING" id="418985.A0A1V9XNR6"/>
<evidence type="ECO:0000313" key="4">
    <source>
        <dbReference type="Proteomes" id="UP000192247"/>
    </source>
</evidence>
<feature type="compositionally biased region" description="Polar residues" evidence="1">
    <location>
        <begin position="108"/>
        <end position="118"/>
    </location>
</feature>
<dbReference type="Gene3D" id="3.40.33.10">
    <property type="entry name" value="CAP"/>
    <property type="match status" value="1"/>
</dbReference>
<dbReference type="InterPro" id="IPR035940">
    <property type="entry name" value="CAP_sf"/>
</dbReference>
<dbReference type="EMBL" id="MNPL01006781">
    <property type="protein sequence ID" value="OQR75145.1"/>
    <property type="molecule type" value="Genomic_DNA"/>
</dbReference>
<dbReference type="InParanoid" id="A0A1V9XNR6"/>
<dbReference type="Proteomes" id="UP000192247">
    <property type="component" value="Unassembled WGS sequence"/>
</dbReference>
<dbReference type="AlphaFoldDB" id="A0A1V9XNR6"/>
<evidence type="ECO:0000313" key="3">
    <source>
        <dbReference type="EMBL" id="OQR75145.1"/>
    </source>
</evidence>